<dbReference type="EMBL" id="KN824982">
    <property type="protein sequence ID" value="KIK96506.1"/>
    <property type="molecule type" value="Genomic_DNA"/>
</dbReference>
<reference evidence="2" key="2">
    <citation type="submission" date="2015-01" db="EMBL/GenBank/DDBJ databases">
        <title>Evolutionary Origins and Diversification of the Mycorrhizal Mutualists.</title>
        <authorList>
            <consortium name="DOE Joint Genome Institute"/>
            <consortium name="Mycorrhizal Genomics Consortium"/>
            <person name="Kohler A."/>
            <person name="Kuo A."/>
            <person name="Nagy L.G."/>
            <person name="Floudas D."/>
            <person name="Copeland A."/>
            <person name="Barry K.W."/>
            <person name="Cichocki N."/>
            <person name="Veneault-Fourrey C."/>
            <person name="LaButti K."/>
            <person name="Lindquist E.A."/>
            <person name="Lipzen A."/>
            <person name="Lundell T."/>
            <person name="Morin E."/>
            <person name="Murat C."/>
            <person name="Riley R."/>
            <person name="Ohm R."/>
            <person name="Sun H."/>
            <person name="Tunlid A."/>
            <person name="Henrissat B."/>
            <person name="Grigoriev I.V."/>
            <person name="Hibbett D.S."/>
            <person name="Martin F."/>
        </authorList>
    </citation>
    <scope>NUCLEOTIDE SEQUENCE [LARGE SCALE GENOMIC DNA]</scope>
    <source>
        <strain evidence="2">Ve08.2h10</strain>
    </source>
</reference>
<gene>
    <name evidence="1" type="ORF">PAXRUDRAFT_303631</name>
</gene>
<protein>
    <submittedName>
        <fullName evidence="1">Uncharacterized protein</fullName>
    </submittedName>
</protein>
<sequence>MGTGRFATLLYSTCRSFSRTRSAGLCQWQVLRRPHRTVDLPLHSLSASCFPLFPGGRSELSLPSIQLALTYLEGLISLCARCCTPACVTCFHRL</sequence>
<reference evidence="1 2" key="1">
    <citation type="submission" date="2014-04" db="EMBL/GenBank/DDBJ databases">
        <authorList>
            <consortium name="DOE Joint Genome Institute"/>
            <person name="Kuo A."/>
            <person name="Kohler A."/>
            <person name="Jargeat P."/>
            <person name="Nagy L.G."/>
            <person name="Floudas D."/>
            <person name="Copeland A."/>
            <person name="Barry K.W."/>
            <person name="Cichocki N."/>
            <person name="Veneault-Fourrey C."/>
            <person name="LaButti K."/>
            <person name="Lindquist E.A."/>
            <person name="Lipzen A."/>
            <person name="Lundell T."/>
            <person name="Morin E."/>
            <person name="Murat C."/>
            <person name="Sun H."/>
            <person name="Tunlid A."/>
            <person name="Henrissat B."/>
            <person name="Grigoriev I.V."/>
            <person name="Hibbett D.S."/>
            <person name="Martin F."/>
            <person name="Nordberg H.P."/>
            <person name="Cantor M.N."/>
            <person name="Hua S.X."/>
        </authorList>
    </citation>
    <scope>NUCLEOTIDE SEQUENCE [LARGE SCALE GENOMIC DNA]</scope>
    <source>
        <strain evidence="1 2">Ve08.2h10</strain>
    </source>
</reference>
<keyword evidence="2" id="KW-1185">Reference proteome</keyword>
<dbReference type="InParanoid" id="A0A0D0E041"/>
<proteinExistence type="predicted"/>
<dbReference type="AlphaFoldDB" id="A0A0D0E041"/>
<organism evidence="1 2">
    <name type="scientific">Paxillus rubicundulus Ve08.2h10</name>
    <dbReference type="NCBI Taxonomy" id="930991"/>
    <lineage>
        <taxon>Eukaryota</taxon>
        <taxon>Fungi</taxon>
        <taxon>Dikarya</taxon>
        <taxon>Basidiomycota</taxon>
        <taxon>Agaricomycotina</taxon>
        <taxon>Agaricomycetes</taxon>
        <taxon>Agaricomycetidae</taxon>
        <taxon>Boletales</taxon>
        <taxon>Paxilineae</taxon>
        <taxon>Paxillaceae</taxon>
        <taxon>Paxillus</taxon>
    </lineage>
</organism>
<accession>A0A0D0E041</accession>
<name>A0A0D0E041_9AGAM</name>
<evidence type="ECO:0000313" key="2">
    <source>
        <dbReference type="Proteomes" id="UP000054538"/>
    </source>
</evidence>
<evidence type="ECO:0000313" key="1">
    <source>
        <dbReference type="EMBL" id="KIK96506.1"/>
    </source>
</evidence>
<dbReference type="Proteomes" id="UP000054538">
    <property type="component" value="Unassembled WGS sequence"/>
</dbReference>
<dbReference type="HOGENOM" id="CLU_2386826_0_0_1"/>